<dbReference type="AlphaFoldDB" id="A0AAU7JN25"/>
<protein>
    <submittedName>
        <fullName evidence="1">Phage protein</fullName>
    </submittedName>
</protein>
<dbReference type="NCBIfam" id="NF047581">
    <property type="entry name" value="gp105_phage_fam"/>
    <property type="match status" value="1"/>
</dbReference>
<proteinExistence type="predicted"/>
<dbReference type="EMBL" id="CP157484">
    <property type="protein sequence ID" value="XBO41637.1"/>
    <property type="molecule type" value="Genomic_DNA"/>
</dbReference>
<gene>
    <name evidence="1" type="ORF">ABEG18_13030</name>
</gene>
<evidence type="ECO:0000313" key="1">
    <source>
        <dbReference type="EMBL" id="XBO41637.1"/>
    </source>
</evidence>
<dbReference type="Pfam" id="PF11681">
    <property type="entry name" value="Phage_Tube_PhiTE"/>
    <property type="match status" value="1"/>
</dbReference>
<organism evidence="1">
    <name type="scientific">Alsobacter sp. KACC 23698</name>
    <dbReference type="NCBI Taxonomy" id="3149229"/>
    <lineage>
        <taxon>Bacteria</taxon>
        <taxon>Pseudomonadati</taxon>
        <taxon>Pseudomonadota</taxon>
        <taxon>Alphaproteobacteria</taxon>
        <taxon>Hyphomicrobiales</taxon>
        <taxon>Alsobacteraceae</taxon>
        <taxon>Alsobacter</taxon>
    </lineage>
</organism>
<dbReference type="InterPro" id="IPR021695">
    <property type="entry name" value="Phage_KPP10_Orf10"/>
</dbReference>
<accession>A0AAU7JN25</accession>
<sequence length="150" mass="15886">MSDACPPLTLFSFKNVAMTIDDRPVIGFWEGDDAVVIERNTDLGTPLTGADGASVVSMTADQSANVTLKLMANSAMNQYLAQKVKLMRAGSQKLISIAVRDTSTGEGGGCTAAVIIKEPSVSLGASASEREWVFFCNCWQTNDITYAPAA</sequence>
<reference evidence="1" key="1">
    <citation type="submission" date="2024-05" db="EMBL/GenBank/DDBJ databases">
        <authorList>
            <person name="Kim S."/>
            <person name="Heo J."/>
            <person name="Choi H."/>
            <person name="Choi Y."/>
            <person name="Kwon S.-W."/>
            <person name="Kim Y."/>
        </authorList>
    </citation>
    <scope>NUCLEOTIDE SEQUENCE</scope>
    <source>
        <strain evidence="1">KACC 23698</strain>
    </source>
</reference>
<name>A0AAU7JN25_9HYPH</name>